<dbReference type="Pfam" id="PF22752">
    <property type="entry name" value="DUF488-N3i"/>
    <property type="match status" value="1"/>
</dbReference>
<evidence type="ECO:0000313" key="2">
    <source>
        <dbReference type="Proteomes" id="UP000574931"/>
    </source>
</evidence>
<protein>
    <submittedName>
        <fullName evidence="1">DUF488 domain-containing protein</fullName>
    </submittedName>
</protein>
<evidence type="ECO:0000313" key="1">
    <source>
        <dbReference type="EMBL" id="NNU59456.1"/>
    </source>
</evidence>
<dbReference type="EMBL" id="JABFCY010000002">
    <property type="protein sequence ID" value="NNU59456.1"/>
    <property type="molecule type" value="Genomic_DNA"/>
</dbReference>
<dbReference type="AlphaFoldDB" id="A0A849KRF7"/>
<name>A0A849KRF7_9HYPH</name>
<dbReference type="PANTHER" id="PTHR36849">
    <property type="entry name" value="CYTOPLASMIC PROTEIN-RELATED"/>
    <property type="match status" value="1"/>
</dbReference>
<accession>A0A849KRF7</accession>
<comment type="caution">
    <text evidence="1">The sequence shown here is derived from an EMBL/GenBank/DDBJ whole genome shotgun (WGS) entry which is preliminary data.</text>
</comment>
<gene>
    <name evidence="1" type="ORF">HKX02_04175</name>
</gene>
<reference evidence="1 2" key="1">
    <citation type="submission" date="2020-05" db="EMBL/GenBank/DDBJ databases">
        <title>Draft Genome Sequence of Ochrobactrum soli Isolated from Stable Fly Gut.</title>
        <authorList>
            <person name="Pileggi M.T."/>
            <person name="Vazhakkala L.J."/>
            <person name="Wong C.N."/>
        </authorList>
    </citation>
    <scope>NUCLEOTIDE SEQUENCE [LARGE SCALE GENOMIC DNA]</scope>
    <source>
        <strain evidence="1 2">MTP-C0764</strain>
    </source>
</reference>
<proteinExistence type="predicted"/>
<organism evidence="1 2">
    <name type="scientific">Ochrobactrum soli</name>
    <dbReference type="NCBI Taxonomy" id="2448455"/>
    <lineage>
        <taxon>Bacteria</taxon>
        <taxon>Pseudomonadati</taxon>
        <taxon>Pseudomonadota</taxon>
        <taxon>Alphaproteobacteria</taxon>
        <taxon>Hyphomicrobiales</taxon>
        <taxon>Brucellaceae</taxon>
        <taxon>Brucella/Ochrobactrum group</taxon>
        <taxon>Ochrobactrum</taxon>
    </lineage>
</organism>
<keyword evidence="2" id="KW-1185">Reference proteome</keyword>
<dbReference type="InterPro" id="IPR052552">
    <property type="entry name" value="YeaO-like"/>
</dbReference>
<sequence>MTDIRLKRIYEAPSAADGYRVLVDRVWPRGITKEKAAIDLWAKDVAPSTDLRKWFDHDPAKWEEFQKRYHRELQNKLPDLTALVDKAGDAPLTLLYGAKDEEHNQAVVLHEFLQTI</sequence>
<dbReference type="RefSeq" id="WP_171317315.1">
    <property type="nucleotide sequence ID" value="NZ_JABFCY010000002.1"/>
</dbReference>
<dbReference type="PANTHER" id="PTHR36849:SF1">
    <property type="entry name" value="CYTOPLASMIC PROTEIN"/>
    <property type="match status" value="1"/>
</dbReference>
<dbReference type="Proteomes" id="UP000574931">
    <property type="component" value="Unassembled WGS sequence"/>
</dbReference>